<reference evidence="11" key="1">
    <citation type="submission" date="2016-10" db="EMBL/GenBank/DDBJ databases">
        <authorList>
            <person name="de Groot N.N."/>
        </authorList>
    </citation>
    <scope>NUCLEOTIDE SEQUENCE [LARGE SCALE GENOMIC DNA]</scope>
    <source>
        <strain evidence="11">DSM 22619</strain>
    </source>
</reference>
<proteinExistence type="predicted"/>
<evidence type="ECO:0000256" key="3">
    <source>
        <dbReference type="ARBA" id="ARBA00023015"/>
    </source>
</evidence>
<accession>A0A1G6HSQ2</accession>
<reference evidence="10 13" key="3">
    <citation type="submission" date="2019-08" db="EMBL/GenBank/DDBJ databases">
        <title>In-depth cultivation of the pig gut microbiome towards novel bacterial diversity and tailored functional studies.</title>
        <authorList>
            <person name="Wylensek D."/>
            <person name="Hitch T.C.A."/>
            <person name="Clavel T."/>
        </authorList>
    </citation>
    <scope>NUCLEOTIDE SEQUENCE [LARGE SCALE GENOMIC DNA]</scope>
    <source>
        <strain evidence="10 13">WB01_CNA04</strain>
    </source>
</reference>
<organism evidence="11 12">
    <name type="scientific">Parafannyhessea umbonata</name>
    <dbReference type="NCBI Taxonomy" id="604330"/>
    <lineage>
        <taxon>Bacteria</taxon>
        <taxon>Bacillati</taxon>
        <taxon>Actinomycetota</taxon>
        <taxon>Coriobacteriia</taxon>
        <taxon>Coriobacteriales</taxon>
        <taxon>Atopobiaceae</taxon>
        <taxon>Parafannyhessea</taxon>
    </lineage>
</organism>
<evidence type="ECO:0000256" key="5">
    <source>
        <dbReference type="ARBA" id="ARBA00023163"/>
    </source>
</evidence>
<dbReference type="GO" id="GO:0000976">
    <property type="term" value="F:transcription cis-regulatory region binding"/>
    <property type="evidence" value="ECO:0007669"/>
    <property type="project" value="TreeGrafter"/>
</dbReference>
<evidence type="ECO:0000313" key="11">
    <source>
        <dbReference type="EMBL" id="SDB97178.1"/>
    </source>
</evidence>
<evidence type="ECO:0000259" key="9">
    <source>
        <dbReference type="PROSITE" id="PS51755"/>
    </source>
</evidence>
<dbReference type="STRING" id="604330.SAMN04489857_0518"/>
<dbReference type="GO" id="GO:0005829">
    <property type="term" value="C:cytosol"/>
    <property type="evidence" value="ECO:0007669"/>
    <property type="project" value="TreeGrafter"/>
</dbReference>
<feature type="domain" description="OmpR/PhoB-type" evidence="9">
    <location>
        <begin position="129"/>
        <end position="225"/>
    </location>
</feature>
<dbReference type="SMART" id="SM00862">
    <property type="entry name" value="Trans_reg_C"/>
    <property type="match status" value="1"/>
</dbReference>
<dbReference type="PANTHER" id="PTHR48111">
    <property type="entry name" value="REGULATOR OF RPOS"/>
    <property type="match status" value="1"/>
</dbReference>
<dbReference type="InterPro" id="IPR039420">
    <property type="entry name" value="WalR-like"/>
</dbReference>
<dbReference type="SUPFAM" id="SSF52172">
    <property type="entry name" value="CheY-like"/>
    <property type="match status" value="1"/>
</dbReference>
<keyword evidence="1 6" id="KW-0597">Phosphoprotein</keyword>
<dbReference type="PROSITE" id="PS50110">
    <property type="entry name" value="RESPONSE_REGULATORY"/>
    <property type="match status" value="1"/>
</dbReference>
<dbReference type="GO" id="GO:0032993">
    <property type="term" value="C:protein-DNA complex"/>
    <property type="evidence" value="ECO:0007669"/>
    <property type="project" value="TreeGrafter"/>
</dbReference>
<evidence type="ECO:0000256" key="2">
    <source>
        <dbReference type="ARBA" id="ARBA00023012"/>
    </source>
</evidence>
<keyword evidence="4 7" id="KW-0238">DNA-binding</keyword>
<dbReference type="InterPro" id="IPR001789">
    <property type="entry name" value="Sig_transdc_resp-reg_receiver"/>
</dbReference>
<dbReference type="EMBL" id="FMZL01000001">
    <property type="protein sequence ID" value="SDB97178.1"/>
    <property type="molecule type" value="Genomic_DNA"/>
</dbReference>
<sequence length="225" mass="25534">MVYYVEDDTNIRELTIYALKQAGIEAEGFSDDAEFRVACAKRVPEAVLLDIMLPDTDGLQILRRIRRTPGLENVPVMMLTAKDTELDTVRALDNGADDYLAKPFGMMEMVSRVRALLRRAGRSATGEKNEVLSLGPLTLWPKRREVTLEGAEMTLTQREFDLLEFLMRYPGEVFSREELLQRVWGWDFDGGSRTVDVHVQQLRAKLGDHADLIETVRGVGYRARG</sequence>
<keyword evidence="5" id="KW-0804">Transcription</keyword>
<dbReference type="Pfam" id="PF00072">
    <property type="entry name" value="Response_reg"/>
    <property type="match status" value="1"/>
</dbReference>
<keyword evidence="3" id="KW-0805">Transcription regulation</keyword>
<evidence type="ECO:0000256" key="6">
    <source>
        <dbReference type="PROSITE-ProRule" id="PRU00169"/>
    </source>
</evidence>
<evidence type="ECO:0000313" key="12">
    <source>
        <dbReference type="Proteomes" id="UP000198528"/>
    </source>
</evidence>
<evidence type="ECO:0000259" key="8">
    <source>
        <dbReference type="PROSITE" id="PS50110"/>
    </source>
</evidence>
<dbReference type="PANTHER" id="PTHR48111:SF1">
    <property type="entry name" value="TWO-COMPONENT RESPONSE REGULATOR ORR33"/>
    <property type="match status" value="1"/>
</dbReference>
<dbReference type="Gene3D" id="1.10.10.10">
    <property type="entry name" value="Winged helix-like DNA-binding domain superfamily/Winged helix DNA-binding domain"/>
    <property type="match status" value="1"/>
</dbReference>
<reference evidence="12" key="2">
    <citation type="submission" date="2016-10" db="EMBL/GenBank/DDBJ databases">
        <authorList>
            <person name="Varghese N."/>
            <person name="Submissions S."/>
        </authorList>
    </citation>
    <scope>NUCLEOTIDE SEQUENCE [LARGE SCALE GENOMIC DNA]</scope>
    <source>
        <strain evidence="12">DSM 22619</strain>
    </source>
</reference>
<feature type="modified residue" description="4-aspartylphosphate" evidence="6">
    <location>
        <position position="50"/>
    </location>
</feature>
<gene>
    <name evidence="10" type="ORF">FYJ69_03005</name>
    <name evidence="11" type="ORF">SAMN04487824_101121</name>
</gene>
<dbReference type="RefSeq" id="WP_090844335.1">
    <property type="nucleotide sequence ID" value="NZ_FMZL01000001.1"/>
</dbReference>
<dbReference type="AlphaFoldDB" id="A0A1G6HSQ2"/>
<dbReference type="Proteomes" id="UP000434342">
    <property type="component" value="Unassembled WGS sequence"/>
</dbReference>
<dbReference type="FunFam" id="1.10.10.10:FF:000018">
    <property type="entry name" value="DNA-binding response regulator ResD"/>
    <property type="match status" value="1"/>
</dbReference>
<protein>
    <submittedName>
        <fullName evidence="10">Response regulator transcription factor</fullName>
    </submittedName>
    <submittedName>
        <fullName evidence="11">Two-component system, OmpR family, alkaline phosphatase synthesis response regulator PhoP</fullName>
    </submittedName>
</protein>
<dbReference type="InterPro" id="IPR011006">
    <property type="entry name" value="CheY-like_superfamily"/>
</dbReference>
<name>A0A1G6HSQ2_9ACTN</name>
<dbReference type="PROSITE" id="PS51755">
    <property type="entry name" value="OMPR_PHOB"/>
    <property type="match status" value="1"/>
</dbReference>
<dbReference type="InterPro" id="IPR016032">
    <property type="entry name" value="Sig_transdc_resp-reg_C-effctor"/>
</dbReference>
<dbReference type="EMBL" id="VUND01000001">
    <property type="protein sequence ID" value="MST59886.1"/>
    <property type="molecule type" value="Genomic_DNA"/>
</dbReference>
<dbReference type="InterPro" id="IPR001867">
    <property type="entry name" value="OmpR/PhoB-type_DNA-bd"/>
</dbReference>
<keyword evidence="2" id="KW-0902">Two-component regulatory system</keyword>
<dbReference type="Gene3D" id="3.40.50.2300">
    <property type="match status" value="1"/>
</dbReference>
<keyword evidence="12" id="KW-1185">Reference proteome</keyword>
<feature type="DNA-binding region" description="OmpR/PhoB-type" evidence="7">
    <location>
        <begin position="129"/>
        <end position="225"/>
    </location>
</feature>
<dbReference type="GO" id="GO:0006355">
    <property type="term" value="P:regulation of DNA-templated transcription"/>
    <property type="evidence" value="ECO:0007669"/>
    <property type="project" value="InterPro"/>
</dbReference>
<dbReference type="CDD" id="cd00383">
    <property type="entry name" value="trans_reg_C"/>
    <property type="match status" value="1"/>
</dbReference>
<dbReference type="Proteomes" id="UP000198528">
    <property type="component" value="Unassembled WGS sequence"/>
</dbReference>
<evidence type="ECO:0000256" key="1">
    <source>
        <dbReference type="ARBA" id="ARBA00022553"/>
    </source>
</evidence>
<dbReference type="SUPFAM" id="SSF46894">
    <property type="entry name" value="C-terminal effector domain of the bipartite response regulators"/>
    <property type="match status" value="1"/>
</dbReference>
<evidence type="ECO:0000256" key="4">
    <source>
        <dbReference type="ARBA" id="ARBA00023125"/>
    </source>
</evidence>
<evidence type="ECO:0000313" key="13">
    <source>
        <dbReference type="Proteomes" id="UP000434342"/>
    </source>
</evidence>
<dbReference type="CDD" id="cd17574">
    <property type="entry name" value="REC_OmpR"/>
    <property type="match status" value="1"/>
</dbReference>
<dbReference type="Gene3D" id="6.10.250.690">
    <property type="match status" value="1"/>
</dbReference>
<evidence type="ECO:0000313" key="10">
    <source>
        <dbReference type="EMBL" id="MST59886.1"/>
    </source>
</evidence>
<dbReference type="InterPro" id="IPR036388">
    <property type="entry name" value="WH-like_DNA-bd_sf"/>
</dbReference>
<evidence type="ECO:0000256" key="7">
    <source>
        <dbReference type="PROSITE-ProRule" id="PRU01091"/>
    </source>
</evidence>
<dbReference type="SMART" id="SM00448">
    <property type="entry name" value="REC"/>
    <property type="match status" value="1"/>
</dbReference>
<feature type="domain" description="Response regulatory" evidence="8">
    <location>
        <begin position="1"/>
        <end position="117"/>
    </location>
</feature>
<dbReference type="Pfam" id="PF00486">
    <property type="entry name" value="Trans_reg_C"/>
    <property type="match status" value="1"/>
</dbReference>
<dbReference type="GO" id="GO:0000156">
    <property type="term" value="F:phosphorelay response regulator activity"/>
    <property type="evidence" value="ECO:0007669"/>
    <property type="project" value="TreeGrafter"/>
</dbReference>